<organism evidence="5 6">
    <name type="scientific">Streptomyces iconiensis</name>
    <dbReference type="NCBI Taxonomy" id="1384038"/>
    <lineage>
        <taxon>Bacteria</taxon>
        <taxon>Bacillati</taxon>
        <taxon>Actinomycetota</taxon>
        <taxon>Actinomycetes</taxon>
        <taxon>Kitasatosporales</taxon>
        <taxon>Streptomycetaceae</taxon>
        <taxon>Streptomyces</taxon>
    </lineage>
</organism>
<dbReference type="PANTHER" id="PTHR43046:SF12">
    <property type="entry name" value="GDP-MANNOSE MANNOSYL HYDROLASE"/>
    <property type="match status" value="1"/>
</dbReference>
<evidence type="ECO:0000256" key="1">
    <source>
        <dbReference type="ARBA" id="ARBA00001946"/>
    </source>
</evidence>
<evidence type="ECO:0000259" key="4">
    <source>
        <dbReference type="PROSITE" id="PS51462"/>
    </source>
</evidence>
<evidence type="ECO:0000256" key="3">
    <source>
        <dbReference type="ARBA" id="ARBA00022842"/>
    </source>
</evidence>
<sequence length="185" mass="20045">MPDAPSGKSSGAPPAESAYYASLARSRGSAGALLLDAHDRVLLAKPSYKPVWDLPGGVIDAGESPRETCLREVAEELALTPVLDRLIGVIWIPPWPPRAPSNVFVFGGRISAEEAAGIRMRPEEIADYGFFGPDDQLPPMERLTVRKVTTCAAGLRNGETVYYEEHEKPGWYGTPDAAPTRVETR</sequence>
<proteinExistence type="predicted"/>
<evidence type="ECO:0000256" key="2">
    <source>
        <dbReference type="ARBA" id="ARBA00022801"/>
    </source>
</evidence>
<dbReference type="SUPFAM" id="SSF55811">
    <property type="entry name" value="Nudix"/>
    <property type="match status" value="1"/>
</dbReference>
<dbReference type="EC" id="3.6.-.-" evidence="5"/>
<dbReference type="InterPro" id="IPR000086">
    <property type="entry name" value="NUDIX_hydrolase_dom"/>
</dbReference>
<feature type="domain" description="Nudix hydrolase" evidence="4">
    <location>
        <begin position="25"/>
        <end position="157"/>
    </location>
</feature>
<dbReference type="InterPro" id="IPR015797">
    <property type="entry name" value="NUDIX_hydrolase-like_dom_sf"/>
</dbReference>
<dbReference type="Pfam" id="PF00293">
    <property type="entry name" value="NUDIX"/>
    <property type="match status" value="1"/>
</dbReference>
<comment type="caution">
    <text evidence="5">The sequence shown here is derived from an EMBL/GenBank/DDBJ whole genome shotgun (WGS) entry which is preliminary data.</text>
</comment>
<dbReference type="PROSITE" id="PS51462">
    <property type="entry name" value="NUDIX"/>
    <property type="match status" value="1"/>
</dbReference>
<dbReference type="CDD" id="cd18876">
    <property type="entry name" value="NUDIX_Hydrolase"/>
    <property type="match status" value="1"/>
</dbReference>
<dbReference type="RefSeq" id="WP_274045369.1">
    <property type="nucleotide sequence ID" value="NZ_JANCPR020000015.1"/>
</dbReference>
<dbReference type="InterPro" id="IPR020476">
    <property type="entry name" value="Nudix_hydrolase"/>
</dbReference>
<protein>
    <submittedName>
        <fullName evidence="5">NUDIX hydrolase</fullName>
        <ecNumber evidence="5">3.6.-.-</ecNumber>
    </submittedName>
</protein>
<dbReference type="PANTHER" id="PTHR43046">
    <property type="entry name" value="GDP-MANNOSE MANNOSYL HYDROLASE"/>
    <property type="match status" value="1"/>
</dbReference>
<accession>A0ABT6ZX31</accession>
<dbReference type="Proteomes" id="UP001214441">
    <property type="component" value="Unassembled WGS sequence"/>
</dbReference>
<comment type="cofactor">
    <cofactor evidence="1">
        <name>Mg(2+)</name>
        <dbReference type="ChEBI" id="CHEBI:18420"/>
    </cofactor>
</comment>
<name>A0ABT6ZX31_9ACTN</name>
<dbReference type="PRINTS" id="PR00502">
    <property type="entry name" value="NUDIXFAMILY"/>
</dbReference>
<keyword evidence="2 5" id="KW-0378">Hydrolase</keyword>
<reference evidence="5 6" key="1">
    <citation type="submission" date="2023-05" db="EMBL/GenBank/DDBJ databases">
        <title>Streptantibioticus silvisoli sp. nov., acidotolerant actinomycetes 1 from pine litter.</title>
        <authorList>
            <person name="Swiecimska M."/>
            <person name="Golinska P."/>
            <person name="Sangal V."/>
            <person name="Wachnowicz B."/>
            <person name="Goodfellow M."/>
        </authorList>
    </citation>
    <scope>NUCLEOTIDE SEQUENCE [LARGE SCALE GENOMIC DNA]</scope>
    <source>
        <strain evidence="5 6">DSM 42109</strain>
    </source>
</reference>
<dbReference type="Gene3D" id="3.90.79.10">
    <property type="entry name" value="Nucleoside Triphosphate Pyrophosphohydrolase"/>
    <property type="match status" value="1"/>
</dbReference>
<dbReference type="EMBL" id="JANCPR020000015">
    <property type="protein sequence ID" value="MDJ1133623.1"/>
    <property type="molecule type" value="Genomic_DNA"/>
</dbReference>
<gene>
    <name evidence="5" type="ORF">NMN56_016950</name>
</gene>
<keyword evidence="6" id="KW-1185">Reference proteome</keyword>
<dbReference type="GO" id="GO:0016787">
    <property type="term" value="F:hydrolase activity"/>
    <property type="evidence" value="ECO:0007669"/>
    <property type="project" value="UniProtKB-KW"/>
</dbReference>
<keyword evidence="3" id="KW-0460">Magnesium</keyword>
<evidence type="ECO:0000313" key="6">
    <source>
        <dbReference type="Proteomes" id="UP001214441"/>
    </source>
</evidence>
<evidence type="ECO:0000313" key="5">
    <source>
        <dbReference type="EMBL" id="MDJ1133623.1"/>
    </source>
</evidence>